<dbReference type="PANTHER" id="PTHR12763:SF28">
    <property type="entry name" value="GEO10507P1-RELATED"/>
    <property type="match status" value="1"/>
</dbReference>
<sequence>MILGGALVCGSVLGKSFINLYRSVKLRNAFVNQFALGKHYRGGFQGTMNRREAQLILGVSELSSEAKILAAHKKLMVLNHPDNGGSTYIAAKVNEAKDLLVVGKGSSR</sequence>
<dbReference type="EMBL" id="CCKQ01014171">
    <property type="protein sequence ID" value="CDW85922.1"/>
    <property type="molecule type" value="Genomic_DNA"/>
</dbReference>
<dbReference type="SUPFAM" id="SSF46565">
    <property type="entry name" value="Chaperone J-domain"/>
    <property type="match status" value="1"/>
</dbReference>
<evidence type="ECO:0000313" key="9">
    <source>
        <dbReference type="Proteomes" id="UP000039865"/>
    </source>
</evidence>
<dbReference type="Gene3D" id="1.10.287.110">
    <property type="entry name" value="DnaJ domain"/>
    <property type="match status" value="1"/>
</dbReference>
<evidence type="ECO:0000256" key="2">
    <source>
        <dbReference type="ARBA" id="ARBA00022692"/>
    </source>
</evidence>
<proteinExistence type="inferred from homology"/>
<evidence type="ECO:0000256" key="5">
    <source>
        <dbReference type="ARBA" id="ARBA00023128"/>
    </source>
</evidence>
<dbReference type="InParanoid" id="A0A078AXG8"/>
<protein>
    <submittedName>
        <fullName evidence="8">Dnaj homolog subfamily c member 15</fullName>
    </submittedName>
</protein>
<keyword evidence="5" id="KW-0496">Mitochondrion</keyword>
<dbReference type="FunCoup" id="A0A078AXG8">
    <property type="interactions" value="81"/>
</dbReference>
<dbReference type="GO" id="GO:0001671">
    <property type="term" value="F:ATPase activator activity"/>
    <property type="evidence" value="ECO:0007669"/>
    <property type="project" value="TreeGrafter"/>
</dbReference>
<evidence type="ECO:0000256" key="4">
    <source>
        <dbReference type="ARBA" id="ARBA00022989"/>
    </source>
</evidence>
<keyword evidence="9" id="KW-1185">Reference proteome</keyword>
<reference evidence="8 9" key="1">
    <citation type="submission" date="2014-06" db="EMBL/GenBank/DDBJ databases">
        <authorList>
            <person name="Swart Estienne"/>
        </authorList>
    </citation>
    <scope>NUCLEOTIDE SEQUENCE [LARGE SCALE GENOMIC DNA]</scope>
    <source>
        <strain evidence="8 9">130c</strain>
    </source>
</reference>
<dbReference type="GO" id="GO:0001405">
    <property type="term" value="C:PAM complex, Tim23 associated import motor"/>
    <property type="evidence" value="ECO:0007669"/>
    <property type="project" value="TreeGrafter"/>
</dbReference>
<name>A0A078AXG8_STYLE</name>
<keyword evidence="6" id="KW-0472">Membrane</keyword>
<comment type="subcellular location">
    <subcellularLocation>
        <location evidence="1">Mitochondrion inner membrane</location>
        <topology evidence="1">Single-pass membrane protein</topology>
    </subcellularLocation>
</comment>
<gene>
    <name evidence="8" type="primary">Contig11060.g11828</name>
    <name evidence="8" type="ORF">STYLEM_15012</name>
</gene>
<keyword evidence="4" id="KW-1133">Transmembrane helix</keyword>
<dbReference type="PANTHER" id="PTHR12763">
    <property type="match status" value="1"/>
</dbReference>
<dbReference type="Proteomes" id="UP000039865">
    <property type="component" value="Unassembled WGS sequence"/>
</dbReference>
<dbReference type="CDD" id="cd06257">
    <property type="entry name" value="DnaJ"/>
    <property type="match status" value="1"/>
</dbReference>
<dbReference type="AlphaFoldDB" id="A0A078AXG8"/>
<keyword evidence="3" id="KW-0999">Mitochondrion inner membrane</keyword>
<dbReference type="FunFam" id="1.10.287.110:FF:000001">
    <property type="entry name" value="Import inner membrane translocase subunit tim14"/>
    <property type="match status" value="1"/>
</dbReference>
<evidence type="ECO:0000256" key="7">
    <source>
        <dbReference type="ARBA" id="ARBA00038105"/>
    </source>
</evidence>
<dbReference type="InterPro" id="IPR036869">
    <property type="entry name" value="J_dom_sf"/>
</dbReference>
<comment type="similarity">
    <text evidence="7">Belongs to the TIM14 family.</text>
</comment>
<organism evidence="8 9">
    <name type="scientific">Stylonychia lemnae</name>
    <name type="common">Ciliate</name>
    <dbReference type="NCBI Taxonomy" id="5949"/>
    <lineage>
        <taxon>Eukaryota</taxon>
        <taxon>Sar</taxon>
        <taxon>Alveolata</taxon>
        <taxon>Ciliophora</taxon>
        <taxon>Intramacronucleata</taxon>
        <taxon>Spirotrichea</taxon>
        <taxon>Stichotrichia</taxon>
        <taxon>Sporadotrichida</taxon>
        <taxon>Oxytrichidae</taxon>
        <taxon>Stylonychinae</taxon>
        <taxon>Stylonychia</taxon>
    </lineage>
</organism>
<dbReference type="OrthoDB" id="240298at2759"/>
<evidence type="ECO:0000256" key="6">
    <source>
        <dbReference type="ARBA" id="ARBA00023136"/>
    </source>
</evidence>
<evidence type="ECO:0000313" key="8">
    <source>
        <dbReference type="EMBL" id="CDW85922.1"/>
    </source>
</evidence>
<dbReference type="InterPro" id="IPR001623">
    <property type="entry name" value="DnaJ_domain"/>
</dbReference>
<keyword evidence="2" id="KW-0812">Transmembrane</keyword>
<dbReference type="GO" id="GO:0030150">
    <property type="term" value="P:protein import into mitochondrial matrix"/>
    <property type="evidence" value="ECO:0007669"/>
    <property type="project" value="TreeGrafter"/>
</dbReference>
<evidence type="ECO:0000256" key="1">
    <source>
        <dbReference type="ARBA" id="ARBA00004434"/>
    </source>
</evidence>
<accession>A0A078AXG8</accession>
<evidence type="ECO:0000256" key="3">
    <source>
        <dbReference type="ARBA" id="ARBA00022792"/>
    </source>
</evidence>